<reference evidence="2 3" key="1">
    <citation type="submission" date="2016-06" db="EMBL/GenBank/DDBJ databases">
        <authorList>
            <person name="Kjaerup R.B."/>
            <person name="Dalgaard T.S."/>
            <person name="Juul-Madsen H.R."/>
        </authorList>
    </citation>
    <scope>NUCLEOTIDE SEQUENCE [LARGE SCALE GENOMIC DNA]</scope>
</reference>
<name>A0A1X7S5D2_ZYMT9</name>
<protein>
    <recommendedName>
        <fullName evidence="4">WSC domain-containing protein</fullName>
    </recommendedName>
</protein>
<sequence>MLFKTTVIIALITAARAADPLPIEGTCNGPSATSEKGDCNGMVGGTSYSLPCSRDHCGHYPQIGDHGPVQSGPCLQRCDHILRLGTVLKERRLATGNGFDFLQAPTRHEMAKERRRGIGNRVHI</sequence>
<feature type="chain" id="PRO_5011965257" description="WSC domain-containing protein" evidence="1">
    <location>
        <begin position="18"/>
        <end position="124"/>
    </location>
</feature>
<proteinExistence type="predicted"/>
<keyword evidence="1" id="KW-0732">Signal</keyword>
<evidence type="ECO:0000313" key="2">
    <source>
        <dbReference type="EMBL" id="SMQ54894.1"/>
    </source>
</evidence>
<dbReference type="EMBL" id="LT853701">
    <property type="protein sequence ID" value="SMQ54894.1"/>
    <property type="molecule type" value="Genomic_DNA"/>
</dbReference>
<evidence type="ECO:0008006" key="4">
    <source>
        <dbReference type="Google" id="ProtNLM"/>
    </source>
</evidence>
<gene>
    <name evidence="2" type="ORF">ZT3D7_G10049</name>
</gene>
<organism evidence="2 3">
    <name type="scientific">Zymoseptoria tritici (strain ST99CH_3D7)</name>
    <dbReference type="NCBI Taxonomy" id="1276538"/>
    <lineage>
        <taxon>Eukaryota</taxon>
        <taxon>Fungi</taxon>
        <taxon>Dikarya</taxon>
        <taxon>Ascomycota</taxon>
        <taxon>Pezizomycotina</taxon>
        <taxon>Dothideomycetes</taxon>
        <taxon>Dothideomycetidae</taxon>
        <taxon>Mycosphaerellales</taxon>
        <taxon>Mycosphaerellaceae</taxon>
        <taxon>Zymoseptoria</taxon>
    </lineage>
</organism>
<evidence type="ECO:0000256" key="1">
    <source>
        <dbReference type="SAM" id="SignalP"/>
    </source>
</evidence>
<dbReference type="Proteomes" id="UP000215127">
    <property type="component" value="Chromosome 10"/>
</dbReference>
<evidence type="ECO:0000313" key="3">
    <source>
        <dbReference type="Proteomes" id="UP000215127"/>
    </source>
</evidence>
<accession>A0A1X7S5D2</accession>
<feature type="signal peptide" evidence="1">
    <location>
        <begin position="1"/>
        <end position="17"/>
    </location>
</feature>
<keyword evidence="3" id="KW-1185">Reference proteome</keyword>
<dbReference type="AlphaFoldDB" id="A0A1X7S5D2"/>